<dbReference type="Proteomes" id="UP000230233">
    <property type="component" value="Chromosome V"/>
</dbReference>
<dbReference type="PANTHER" id="PTHR31562:SF13">
    <property type="entry name" value="NUCLEOTID_TRANS DOMAIN-CONTAINING PROTEIN-RELATED"/>
    <property type="match status" value="1"/>
</dbReference>
<dbReference type="InterPro" id="IPR029044">
    <property type="entry name" value="Nucleotide-diphossugar_trans"/>
</dbReference>
<reference evidence="3" key="1">
    <citation type="submission" date="2017-10" db="EMBL/GenBank/DDBJ databases">
        <title>Rapid genome shrinkage in a self-fertile nematode reveals novel sperm competition proteins.</title>
        <authorList>
            <person name="Yin D."/>
            <person name="Schwarz E.M."/>
            <person name="Thomas C.G."/>
            <person name="Felde R.L."/>
            <person name="Korf I.F."/>
            <person name="Cutter A.D."/>
            <person name="Schartner C.M."/>
            <person name="Ralston E.J."/>
            <person name="Meyer B.J."/>
            <person name="Haag E.S."/>
        </authorList>
    </citation>
    <scope>NUCLEOTIDE SEQUENCE [LARGE SCALE GENOMIC DNA]</scope>
    <source>
        <strain evidence="3">JU1422</strain>
    </source>
</reference>
<protein>
    <submittedName>
        <fullName evidence="2">Uncharacterized protein</fullName>
    </submittedName>
</protein>
<sequence length="566" mass="65759">MSSWRLRYSLVPGVERSYKSSSWIFLVLAFVCFLYMSIIFVFDTIPQGSITWNTENLRKKFVLNGSLTDLVHFQVFGSRATEPAGHRIAVVMVVTNQTKPENYDIAIQTVRCYCKIHDYDFVLAVDTDFNCAHRDKFFRRHCAAAKILPLFDTILFLDADIGVVNPERRIEDYMEDGIDVTFYDRFYNWEIMAGSYIARNTQYAIDLLNEFADYEFKLPRSFHGTDNGALHIFLAEKLFPHAQIETNICKKVYNKSNSFADLFTYEACVRAIFGAGTDFGKVRIMRKGTGWARDGWLTSMLWHPDLDFMFHGWKTNQLRQTPEVAVRPNQMGRSEWYNPLAGPIYLERCSPQNKTWSYDPRLRGNKEDILNSLRKFEEEVAIFIARKLISSKKIEIDLCQAAYNHSRNFDDLATYEVCVRAILGSQTDIGKVRIMSKVKLNQASQITFLIEFKGTGWVRDAWLTSGVWNPEHDFMLHGWKTKQLIKTPMGRIKVTPMNWSTWYNPFAGPIDLDKCVQGNTSWSYNPKLIQDRKSVEDSLLGYEKKIAYDKIKQMSKIFELVNRNNR</sequence>
<keyword evidence="1" id="KW-1133">Transmembrane helix</keyword>
<dbReference type="PANTHER" id="PTHR31562">
    <property type="entry name" value="PROTEIN CBG18972"/>
    <property type="match status" value="1"/>
</dbReference>
<dbReference type="STRING" id="1611254.A0A2G5TKC8"/>
<name>A0A2G5TKC8_9PELO</name>
<dbReference type="Pfam" id="PF03314">
    <property type="entry name" value="DUF273"/>
    <property type="match status" value="2"/>
</dbReference>
<dbReference type="OrthoDB" id="407658at2759"/>
<proteinExistence type="predicted"/>
<dbReference type="EMBL" id="PDUG01000005">
    <property type="protein sequence ID" value="PIC27708.1"/>
    <property type="molecule type" value="Genomic_DNA"/>
</dbReference>
<dbReference type="AlphaFoldDB" id="A0A2G5TKC8"/>
<accession>A0A2G5TKC8</accession>
<evidence type="ECO:0000256" key="1">
    <source>
        <dbReference type="SAM" id="Phobius"/>
    </source>
</evidence>
<comment type="caution">
    <text evidence="2">The sequence shown here is derived from an EMBL/GenBank/DDBJ whole genome shotgun (WGS) entry which is preliminary data.</text>
</comment>
<evidence type="ECO:0000313" key="3">
    <source>
        <dbReference type="Proteomes" id="UP000230233"/>
    </source>
</evidence>
<keyword evidence="1" id="KW-0812">Transmembrane</keyword>
<keyword evidence="3" id="KW-1185">Reference proteome</keyword>
<gene>
    <name evidence="2" type="primary">Cnig_chr_V.g19880</name>
    <name evidence="2" type="ORF">B9Z55_019880</name>
</gene>
<feature type="transmembrane region" description="Helical" evidence="1">
    <location>
        <begin position="21"/>
        <end position="42"/>
    </location>
</feature>
<keyword evidence="1" id="KW-0472">Membrane</keyword>
<organism evidence="2 3">
    <name type="scientific">Caenorhabditis nigoni</name>
    <dbReference type="NCBI Taxonomy" id="1611254"/>
    <lineage>
        <taxon>Eukaryota</taxon>
        <taxon>Metazoa</taxon>
        <taxon>Ecdysozoa</taxon>
        <taxon>Nematoda</taxon>
        <taxon>Chromadorea</taxon>
        <taxon>Rhabditida</taxon>
        <taxon>Rhabditina</taxon>
        <taxon>Rhabditomorpha</taxon>
        <taxon>Rhabditoidea</taxon>
        <taxon>Rhabditidae</taxon>
        <taxon>Peloderinae</taxon>
        <taxon>Caenorhabditis</taxon>
    </lineage>
</organism>
<dbReference type="InterPro" id="IPR004988">
    <property type="entry name" value="DUF273"/>
</dbReference>
<evidence type="ECO:0000313" key="2">
    <source>
        <dbReference type="EMBL" id="PIC27708.1"/>
    </source>
</evidence>
<dbReference type="Gene3D" id="3.90.550.10">
    <property type="entry name" value="Spore Coat Polysaccharide Biosynthesis Protein SpsA, Chain A"/>
    <property type="match status" value="1"/>
</dbReference>